<dbReference type="GO" id="GO:0016747">
    <property type="term" value="F:acyltransferase activity, transferring groups other than amino-acyl groups"/>
    <property type="evidence" value="ECO:0007669"/>
    <property type="project" value="InterPro"/>
</dbReference>
<dbReference type="OrthoDB" id="8479334at2"/>
<dbReference type="Gene3D" id="3.40.630.30">
    <property type="match status" value="1"/>
</dbReference>
<reference evidence="2 3" key="1">
    <citation type="submission" date="2019-06" db="EMBL/GenBank/DDBJ databases">
        <title>Saccharibacillus brassicae sp. nov., an endophytic bacterium isolated from Chinese cabbage seeds (Brassica pekinensis).</title>
        <authorList>
            <person name="Jiang L."/>
            <person name="Lee J."/>
            <person name="Kim S.W."/>
        </authorList>
    </citation>
    <scope>NUCLEOTIDE SEQUENCE [LARGE SCALE GENOMIC DNA]</scope>
    <source>
        <strain evidence="3">KCTC 43072 / ATSA2</strain>
    </source>
</reference>
<dbReference type="AlphaFoldDB" id="A0A4Y6V0B6"/>
<dbReference type="Proteomes" id="UP000316968">
    <property type="component" value="Chromosome"/>
</dbReference>
<keyword evidence="3" id="KW-1185">Reference proteome</keyword>
<protein>
    <submittedName>
        <fullName evidence="2">GNAT family N-acetyltransferase</fullName>
    </submittedName>
</protein>
<dbReference type="KEGG" id="saca:FFV09_13185"/>
<dbReference type="InterPro" id="IPR016181">
    <property type="entry name" value="Acyl_CoA_acyltransferase"/>
</dbReference>
<dbReference type="InterPro" id="IPR000182">
    <property type="entry name" value="GNAT_dom"/>
</dbReference>
<proteinExistence type="predicted"/>
<evidence type="ECO:0000259" key="1">
    <source>
        <dbReference type="PROSITE" id="PS51186"/>
    </source>
</evidence>
<dbReference type="CDD" id="cd04301">
    <property type="entry name" value="NAT_SF"/>
    <property type="match status" value="1"/>
</dbReference>
<accession>A0A4Y6V0B6</accession>
<dbReference type="SUPFAM" id="SSF55729">
    <property type="entry name" value="Acyl-CoA N-acyltransferases (Nat)"/>
    <property type="match status" value="1"/>
</dbReference>
<keyword evidence="2" id="KW-0808">Transferase</keyword>
<gene>
    <name evidence="2" type="ORF">FFV09_13185</name>
</gene>
<dbReference type="PROSITE" id="PS51186">
    <property type="entry name" value="GNAT"/>
    <property type="match status" value="1"/>
</dbReference>
<organism evidence="2 3">
    <name type="scientific">Saccharibacillus brassicae</name>
    <dbReference type="NCBI Taxonomy" id="2583377"/>
    <lineage>
        <taxon>Bacteria</taxon>
        <taxon>Bacillati</taxon>
        <taxon>Bacillota</taxon>
        <taxon>Bacilli</taxon>
        <taxon>Bacillales</taxon>
        <taxon>Paenibacillaceae</taxon>
        <taxon>Saccharibacillus</taxon>
    </lineage>
</organism>
<dbReference type="Pfam" id="PF00583">
    <property type="entry name" value="Acetyltransf_1"/>
    <property type="match status" value="1"/>
</dbReference>
<evidence type="ECO:0000313" key="3">
    <source>
        <dbReference type="Proteomes" id="UP000316968"/>
    </source>
</evidence>
<name>A0A4Y6V0B6_SACBS</name>
<evidence type="ECO:0000313" key="2">
    <source>
        <dbReference type="EMBL" id="QDH21715.1"/>
    </source>
</evidence>
<sequence>MNIEHVEIRKARSADRELFERLWQLYLYDFSEFTGMSVRPDGTYPYFAEFELYWKKWGGNCAYLILADGQIAGFAMVHEFWENEAAYLAQFFVMRKYRRTGVGSRAARLVFETKAGRWGLHQLANNIPAQRFWDRVIFDLTGAPALIEQMEEDRRFQLFELKPGREPN</sequence>
<feature type="domain" description="N-acetyltransferase" evidence="1">
    <location>
        <begin position="6"/>
        <end position="165"/>
    </location>
</feature>
<dbReference type="RefSeq" id="WP_141448260.1">
    <property type="nucleotide sequence ID" value="NZ_CP041217.1"/>
</dbReference>
<dbReference type="EMBL" id="CP041217">
    <property type="protein sequence ID" value="QDH21715.1"/>
    <property type="molecule type" value="Genomic_DNA"/>
</dbReference>